<organism evidence="2 3">
    <name type="scientific">Stylophora pistillata</name>
    <name type="common">Smooth cauliflower coral</name>
    <dbReference type="NCBI Taxonomy" id="50429"/>
    <lineage>
        <taxon>Eukaryota</taxon>
        <taxon>Metazoa</taxon>
        <taxon>Cnidaria</taxon>
        <taxon>Anthozoa</taxon>
        <taxon>Hexacorallia</taxon>
        <taxon>Scleractinia</taxon>
        <taxon>Astrocoeniina</taxon>
        <taxon>Pocilloporidae</taxon>
        <taxon>Stylophora</taxon>
    </lineage>
</organism>
<dbReference type="STRING" id="50429.A0A2B4R7W7"/>
<accession>A0A2B4R7W7</accession>
<dbReference type="SMART" id="SM00271">
    <property type="entry name" value="DnaJ"/>
    <property type="match status" value="1"/>
</dbReference>
<dbReference type="AlphaFoldDB" id="A0A2B4R7W7"/>
<dbReference type="Proteomes" id="UP000225706">
    <property type="component" value="Unassembled WGS sequence"/>
</dbReference>
<dbReference type="CDD" id="cd06257">
    <property type="entry name" value="DnaJ"/>
    <property type="match status" value="1"/>
</dbReference>
<sequence length="385" mass="44934">MASRVSGTFHSILSCIHRNKTYVKLQGYVPFTLEYRMLCTWERSIKVKDCYLILGVDWSATVIDVREAYLKLAKVYHPDCGRSTADATEFSKIEQAYRVVMDHVTRTSQKGSEVSDQEFEKEIFDIHHTAPQHRQYLEYGGIGFGSPSKRQKQYQQHRVQRASDKVIDHKYGHLGEQETSIAEPEKRAIRRSKHSKVIDRLVEDLIQEAMSKGEFKNLAGSGKPLKLEQDVYIDSTTRRLNKVLIDSGFAPEWIALEKEIRLDIERHRENLLQKRKKLGPSPLTLLSTNQWERHLKVFHDKLRDTNKKIDKFNMIVPILNKQKVHTNFQKEVDRVVKNYGYGIMESNVEDPWKNAGGEKRSDKPRRFAWNFLQRLLGNYKVGFLE</sequence>
<feature type="domain" description="J" evidence="1">
    <location>
        <begin position="49"/>
        <end position="128"/>
    </location>
</feature>
<protein>
    <submittedName>
        <fullName evidence="2">DnaJ-like subfamily C member 28</fullName>
    </submittedName>
</protein>
<proteinExistence type="predicted"/>
<dbReference type="InterPro" id="IPR052573">
    <property type="entry name" value="DnaJ_C_subfamily_28"/>
</dbReference>
<gene>
    <name evidence="2" type="primary">Dnajc28</name>
    <name evidence="2" type="ORF">AWC38_SpisGene22148</name>
</gene>
<evidence type="ECO:0000313" key="2">
    <source>
        <dbReference type="EMBL" id="PFX13741.1"/>
    </source>
</evidence>
<dbReference type="PRINTS" id="PR00625">
    <property type="entry name" value="JDOMAIN"/>
</dbReference>
<evidence type="ECO:0000313" key="3">
    <source>
        <dbReference type="Proteomes" id="UP000225706"/>
    </source>
</evidence>
<dbReference type="Gene3D" id="1.10.287.110">
    <property type="entry name" value="DnaJ domain"/>
    <property type="match status" value="1"/>
</dbReference>
<dbReference type="PANTHER" id="PTHR39158">
    <property type="entry name" value="OS08G0560600 PROTEIN"/>
    <property type="match status" value="1"/>
</dbReference>
<reference evidence="3" key="1">
    <citation type="journal article" date="2017" name="bioRxiv">
        <title>Comparative analysis of the genomes of Stylophora pistillata and Acropora digitifera provides evidence for extensive differences between species of corals.</title>
        <authorList>
            <person name="Voolstra C.R."/>
            <person name="Li Y."/>
            <person name="Liew Y.J."/>
            <person name="Baumgarten S."/>
            <person name="Zoccola D."/>
            <person name="Flot J.-F."/>
            <person name="Tambutte S."/>
            <person name="Allemand D."/>
            <person name="Aranda M."/>
        </authorList>
    </citation>
    <scope>NUCLEOTIDE SEQUENCE [LARGE SCALE GENOMIC DNA]</scope>
</reference>
<dbReference type="EMBL" id="LSMT01000905">
    <property type="protein sequence ID" value="PFX13741.1"/>
    <property type="molecule type" value="Genomic_DNA"/>
</dbReference>
<dbReference type="OrthoDB" id="1922282at2759"/>
<comment type="caution">
    <text evidence="2">The sequence shown here is derived from an EMBL/GenBank/DDBJ whole genome shotgun (WGS) entry which is preliminary data.</text>
</comment>
<dbReference type="SUPFAM" id="SSF46565">
    <property type="entry name" value="Chaperone J-domain"/>
    <property type="match status" value="1"/>
</dbReference>
<dbReference type="PROSITE" id="PS50076">
    <property type="entry name" value="DNAJ_2"/>
    <property type="match status" value="1"/>
</dbReference>
<dbReference type="InterPro" id="IPR001623">
    <property type="entry name" value="DnaJ_domain"/>
</dbReference>
<dbReference type="Pfam" id="PF09350">
    <property type="entry name" value="DJC28_CD"/>
    <property type="match status" value="1"/>
</dbReference>
<dbReference type="PANTHER" id="PTHR39158:SF1">
    <property type="entry name" value="DNAJ HOMOLOG SUBFAMILY C MEMBER 28"/>
    <property type="match status" value="1"/>
</dbReference>
<dbReference type="Pfam" id="PF00226">
    <property type="entry name" value="DnaJ"/>
    <property type="match status" value="1"/>
</dbReference>
<evidence type="ECO:0000259" key="1">
    <source>
        <dbReference type="PROSITE" id="PS50076"/>
    </source>
</evidence>
<name>A0A2B4R7W7_STYPI</name>
<dbReference type="PROSITE" id="PS51257">
    <property type="entry name" value="PROKAR_LIPOPROTEIN"/>
    <property type="match status" value="1"/>
</dbReference>
<keyword evidence="3" id="KW-1185">Reference proteome</keyword>
<dbReference type="InterPro" id="IPR018961">
    <property type="entry name" value="DnaJ_homolog_subfam-C_membr-28"/>
</dbReference>
<dbReference type="InterPro" id="IPR036869">
    <property type="entry name" value="J_dom_sf"/>
</dbReference>